<evidence type="ECO:0000256" key="7">
    <source>
        <dbReference type="ARBA" id="ARBA00023054"/>
    </source>
</evidence>
<evidence type="ECO:0000256" key="8">
    <source>
        <dbReference type="ARBA" id="ARBA00023186"/>
    </source>
</evidence>
<dbReference type="InterPro" id="IPR046426">
    <property type="entry name" value="DAXX_histone-bd_sf"/>
</dbReference>
<organism evidence="12 13">
    <name type="scientific">Polistes dominula</name>
    <name type="common">European paper wasp</name>
    <name type="synonym">Vespa dominula</name>
    <dbReference type="NCBI Taxonomy" id="743375"/>
    <lineage>
        <taxon>Eukaryota</taxon>
        <taxon>Metazoa</taxon>
        <taxon>Ecdysozoa</taxon>
        <taxon>Arthropoda</taxon>
        <taxon>Hexapoda</taxon>
        <taxon>Insecta</taxon>
        <taxon>Pterygota</taxon>
        <taxon>Neoptera</taxon>
        <taxon>Endopterygota</taxon>
        <taxon>Hymenoptera</taxon>
        <taxon>Apocrita</taxon>
        <taxon>Aculeata</taxon>
        <taxon>Vespoidea</taxon>
        <taxon>Vespidae</taxon>
        <taxon>Polistinae</taxon>
        <taxon>Polistini</taxon>
        <taxon>Polistes</taxon>
    </lineage>
</organism>
<dbReference type="Proteomes" id="UP000694924">
    <property type="component" value="Unplaced"/>
</dbReference>
<evidence type="ECO:0000256" key="4">
    <source>
        <dbReference type="ARBA" id="ARBA00022454"/>
    </source>
</evidence>
<evidence type="ECO:0000313" key="13">
    <source>
        <dbReference type="RefSeq" id="XP_015181388.1"/>
    </source>
</evidence>
<keyword evidence="8" id="KW-0143">Chaperone</keyword>
<evidence type="ECO:0000256" key="6">
    <source>
        <dbReference type="ARBA" id="ARBA00022703"/>
    </source>
</evidence>
<keyword evidence="4" id="KW-0158">Chromosome</keyword>
<dbReference type="InterPro" id="IPR038298">
    <property type="entry name" value="Daxx_N_sf"/>
</dbReference>
<reference evidence="13" key="1">
    <citation type="submission" date="2025-08" db="UniProtKB">
        <authorList>
            <consortium name="RefSeq"/>
        </authorList>
    </citation>
    <scope>IDENTIFICATION</scope>
    <source>
        <tissue evidence="13">Whole body</tissue>
    </source>
</reference>
<comment type="subcellular location">
    <subcellularLocation>
        <location evidence="2">Chromosome</location>
    </subcellularLocation>
    <subcellularLocation>
        <location evidence="3">Cytoplasm</location>
    </subcellularLocation>
    <subcellularLocation>
        <location evidence="1">Nucleus</location>
    </subcellularLocation>
</comment>
<protein>
    <submittedName>
        <fullName evidence="13">Protein PFC0760c-like isoform X1</fullName>
    </submittedName>
</protein>
<dbReference type="Pfam" id="PF20920">
    <property type="entry name" value="DAXX_hist_bd"/>
    <property type="match status" value="1"/>
</dbReference>
<dbReference type="PANTHER" id="PTHR12766:SF7">
    <property type="entry name" value="DEATH DOMAIN-ASSOCIATED PROTEIN 6"/>
    <property type="match status" value="1"/>
</dbReference>
<dbReference type="RefSeq" id="XP_015181388.1">
    <property type="nucleotide sequence ID" value="XM_015325902.1"/>
</dbReference>
<keyword evidence="5" id="KW-0963">Cytoplasm</keyword>
<dbReference type="PANTHER" id="PTHR12766">
    <property type="entry name" value="DEATH DOMAIN-ASSOCIATED PROTEIN 6 DAXX"/>
    <property type="match status" value="1"/>
</dbReference>
<feature type="region of interest" description="Disordered" evidence="10">
    <location>
        <begin position="473"/>
        <end position="550"/>
    </location>
</feature>
<keyword evidence="6" id="KW-0053">Apoptosis</keyword>
<evidence type="ECO:0000256" key="3">
    <source>
        <dbReference type="ARBA" id="ARBA00004496"/>
    </source>
</evidence>
<keyword evidence="7" id="KW-0175">Coiled coil</keyword>
<gene>
    <name evidence="13" type="primary">LOC107069006</name>
</gene>
<proteinExistence type="predicted"/>
<dbReference type="Gene3D" id="1.20.58.2170">
    <property type="match status" value="1"/>
</dbReference>
<evidence type="ECO:0000256" key="5">
    <source>
        <dbReference type="ARBA" id="ARBA00022490"/>
    </source>
</evidence>
<dbReference type="Gene3D" id="1.10.8.810">
    <property type="entry name" value="Daxx helical bundle domain"/>
    <property type="match status" value="1"/>
</dbReference>
<feature type="compositionally biased region" description="Polar residues" evidence="10">
    <location>
        <begin position="538"/>
        <end position="547"/>
    </location>
</feature>
<dbReference type="InterPro" id="IPR046378">
    <property type="entry name" value="DAXX_histone-bd"/>
</dbReference>
<name>A0ABM1IMF1_POLDO</name>
<dbReference type="GeneID" id="107069006"/>
<feature type="compositionally biased region" description="Acidic residues" evidence="10">
    <location>
        <begin position="473"/>
        <end position="511"/>
    </location>
</feature>
<evidence type="ECO:0000256" key="1">
    <source>
        <dbReference type="ARBA" id="ARBA00004123"/>
    </source>
</evidence>
<keyword evidence="12" id="KW-1185">Reference proteome</keyword>
<keyword evidence="9" id="KW-0539">Nucleus</keyword>
<evidence type="ECO:0000256" key="2">
    <source>
        <dbReference type="ARBA" id="ARBA00004286"/>
    </source>
</evidence>
<feature type="compositionally biased region" description="Low complexity" evidence="10">
    <location>
        <begin position="584"/>
        <end position="596"/>
    </location>
</feature>
<accession>A0ABM1IMF1</accession>
<sequence>MDKREVICISSDDENEKINDKEKPQPCSNKVTKLNVSNEITAIACSNAGQYIINKKRKISEIDGTSDVKNNGKDKRIKIESCQETNSLITKDSCKENGVVTEKYSTVPVNKKNLKPQLIVKEKKNISLPEQDIFPSFLSLCLQKRREPAMEVIVNKLKRRYEQMSPVYVKSEAFQNFLNKKRNDILSSDNMIYQHIMDVKIEMKSKSNKNSKSALQNETNKTKVCKDVSLNSQASSSSSVVNNIKETDEEDFEDDTMNSNMKRKLKKIEKAMNICSKRIKILEEREVNFDDEDDSNYIKLEKYKERMVQLYNEYCRITGDNQDAGRPYLRPKHLNTTQISSVDYAITNFINSKITKRNKLKKNGRFTDDLIFPDYRDILKCVSSCNERNNLGLSKQKQAQIAKKAFTDLGEHLQRARRIDYWDTFSLSLENKEEDPALKDQELAKKLRDNHVIGQQKLSKIFQDFVKKQEEMILPEDDANTENDDNEDSNVESKDEDENSEEDDEDEDEDEDKNKDENKGEDDNDNEDNIINSEPNKNETTSNSLENGTKLENDLSKTCTDKDNEDVLITNVKKVVECSENVIEKSSSSTKSEISVIQPPSTLNNNDTKDKNDEIVPLDNDDCNKTKADNKPILRVRSFAKHPTTWEDNKQKVQNEENGPSKEVIDLTNDVTGSKVSLPNYKLKVTTNASKKKYKTFLLPTNFQDKNIISVKNITNNYLKLNAKQIDKAKFKPITLFKKVVDLGSHNTIIHLPHSSDRQNISSKENNNETRQEKKIMHLLIPAEEFDKNLVGVPVKKNSENNSK</sequence>
<feature type="compositionally biased region" description="Acidic residues" evidence="10">
    <location>
        <begin position="519"/>
        <end position="528"/>
    </location>
</feature>
<feature type="region of interest" description="Disordered" evidence="10">
    <location>
        <begin position="583"/>
        <end position="621"/>
    </location>
</feature>
<evidence type="ECO:0000313" key="12">
    <source>
        <dbReference type="Proteomes" id="UP000694924"/>
    </source>
</evidence>
<evidence type="ECO:0000256" key="10">
    <source>
        <dbReference type="SAM" id="MobiDB-lite"/>
    </source>
</evidence>
<evidence type="ECO:0000256" key="9">
    <source>
        <dbReference type="ARBA" id="ARBA00023242"/>
    </source>
</evidence>
<feature type="domain" description="Daxx histone-binding" evidence="11">
    <location>
        <begin position="384"/>
        <end position="467"/>
    </location>
</feature>
<evidence type="ECO:0000259" key="11">
    <source>
        <dbReference type="Pfam" id="PF20920"/>
    </source>
</evidence>
<dbReference type="CDD" id="cd13150">
    <property type="entry name" value="DAXX_histone_binding"/>
    <property type="match status" value="1"/>
</dbReference>